<evidence type="ECO:0000256" key="2">
    <source>
        <dbReference type="ARBA" id="ARBA00022448"/>
    </source>
</evidence>
<dbReference type="eggNOG" id="COG1175">
    <property type="taxonomic scope" value="Bacteria"/>
</dbReference>
<comment type="similarity">
    <text evidence="7">Belongs to the binding-protein-dependent transport system permease family.</text>
</comment>
<dbReference type="HOGENOM" id="CLU_016047_0_2_11"/>
<dbReference type="InterPro" id="IPR000515">
    <property type="entry name" value="MetI-like"/>
</dbReference>
<evidence type="ECO:0000256" key="3">
    <source>
        <dbReference type="ARBA" id="ARBA00022475"/>
    </source>
</evidence>
<accession>I0HDX2</accession>
<keyword evidence="6 7" id="KW-0472">Membrane</keyword>
<protein>
    <submittedName>
        <fullName evidence="10">Putative ABC transporter permease protein</fullName>
    </submittedName>
</protein>
<dbReference type="SUPFAM" id="SSF161098">
    <property type="entry name" value="MetI-like"/>
    <property type="match status" value="1"/>
</dbReference>
<feature type="transmembrane region" description="Helical" evidence="7">
    <location>
        <begin position="33"/>
        <end position="52"/>
    </location>
</feature>
<proteinExistence type="inferred from homology"/>
<gene>
    <name evidence="10" type="ordered locus">AMIS_59890</name>
</gene>
<dbReference type="STRING" id="512565.AMIS_59890"/>
<dbReference type="PATRIC" id="fig|512565.3.peg.5982"/>
<dbReference type="GO" id="GO:0055085">
    <property type="term" value="P:transmembrane transport"/>
    <property type="evidence" value="ECO:0007669"/>
    <property type="project" value="InterPro"/>
</dbReference>
<feature type="domain" description="ABC transmembrane type-1" evidence="9">
    <location>
        <begin position="92"/>
        <end position="305"/>
    </location>
</feature>
<feature type="region of interest" description="Disordered" evidence="8">
    <location>
        <begin position="1"/>
        <end position="26"/>
    </location>
</feature>
<dbReference type="InterPro" id="IPR051393">
    <property type="entry name" value="ABC_transporter_permease"/>
</dbReference>
<feature type="transmembrane region" description="Helical" evidence="7">
    <location>
        <begin position="287"/>
        <end position="308"/>
    </location>
</feature>
<dbReference type="Proteomes" id="UP000007882">
    <property type="component" value="Chromosome"/>
</dbReference>
<dbReference type="CDD" id="cd06261">
    <property type="entry name" value="TM_PBP2"/>
    <property type="match status" value="1"/>
</dbReference>
<dbReference type="GO" id="GO:0005886">
    <property type="term" value="C:plasma membrane"/>
    <property type="evidence" value="ECO:0007669"/>
    <property type="project" value="UniProtKB-SubCell"/>
</dbReference>
<dbReference type="AlphaFoldDB" id="I0HDX2"/>
<feature type="transmembrane region" description="Helical" evidence="7">
    <location>
        <begin position="179"/>
        <end position="204"/>
    </location>
</feature>
<sequence>MTTSLLPVRSGTSRSRSGGDPAGATRRRPSGALISWLFLIPAILLAVWFKFIPMIEGVRLSLFKVQPFLGNEWVGLDNYTDVLTDARFREALGHTLILGIGQTVGALIVGALLALLLEGQTRSLWVLRSAVFLPVVTATAVSGEIWRLIYHPTPDGPLNSLLSLLGLGPSQFIAGTDTALWSVMAVGVWIGAPYNMVIVLAGLAGVDRALYESASVDGAGTLRRLWHITVPALRPAIAVILTLAAIRSLRTFTEVYVLTGGGPAGSTEVWMTRVISLGLEENNIGRASAASVLLLLLTLTATLAVRFATRKKEA</sequence>
<dbReference type="InterPro" id="IPR035906">
    <property type="entry name" value="MetI-like_sf"/>
</dbReference>
<dbReference type="RefSeq" id="WP_014446096.1">
    <property type="nucleotide sequence ID" value="NC_017093.1"/>
</dbReference>
<dbReference type="PANTHER" id="PTHR30193">
    <property type="entry name" value="ABC TRANSPORTER PERMEASE PROTEIN"/>
    <property type="match status" value="1"/>
</dbReference>
<evidence type="ECO:0000256" key="6">
    <source>
        <dbReference type="ARBA" id="ARBA00023136"/>
    </source>
</evidence>
<keyword evidence="11" id="KW-1185">Reference proteome</keyword>
<evidence type="ECO:0000313" key="10">
    <source>
        <dbReference type="EMBL" id="BAL91209.1"/>
    </source>
</evidence>
<keyword evidence="5 7" id="KW-1133">Transmembrane helix</keyword>
<feature type="transmembrane region" description="Helical" evidence="7">
    <location>
        <begin position="225"/>
        <end position="246"/>
    </location>
</feature>
<evidence type="ECO:0000313" key="11">
    <source>
        <dbReference type="Proteomes" id="UP000007882"/>
    </source>
</evidence>
<keyword evidence="3" id="KW-1003">Cell membrane</keyword>
<dbReference type="EMBL" id="AP012319">
    <property type="protein sequence ID" value="BAL91209.1"/>
    <property type="molecule type" value="Genomic_DNA"/>
</dbReference>
<dbReference type="Pfam" id="PF00528">
    <property type="entry name" value="BPD_transp_1"/>
    <property type="match status" value="1"/>
</dbReference>
<feature type="transmembrane region" description="Helical" evidence="7">
    <location>
        <begin position="96"/>
        <end position="117"/>
    </location>
</feature>
<dbReference type="PANTHER" id="PTHR30193:SF37">
    <property type="entry name" value="INNER MEMBRANE ABC TRANSPORTER PERMEASE PROTEIN YCJO"/>
    <property type="match status" value="1"/>
</dbReference>
<evidence type="ECO:0000256" key="7">
    <source>
        <dbReference type="RuleBase" id="RU363032"/>
    </source>
</evidence>
<organism evidence="10 11">
    <name type="scientific">Actinoplanes missouriensis (strain ATCC 14538 / DSM 43046 / CBS 188.64 / JCM 3121 / NBRC 102363 / NCIMB 12654 / NRRL B-3342 / UNCC 431)</name>
    <dbReference type="NCBI Taxonomy" id="512565"/>
    <lineage>
        <taxon>Bacteria</taxon>
        <taxon>Bacillati</taxon>
        <taxon>Actinomycetota</taxon>
        <taxon>Actinomycetes</taxon>
        <taxon>Micromonosporales</taxon>
        <taxon>Micromonosporaceae</taxon>
        <taxon>Actinoplanes</taxon>
    </lineage>
</organism>
<dbReference type="KEGG" id="ams:AMIS_59890"/>
<reference evidence="10 11" key="1">
    <citation type="submission" date="2012-02" db="EMBL/GenBank/DDBJ databases">
        <title>Complete genome sequence of Actinoplanes missouriensis 431 (= NBRC 102363).</title>
        <authorList>
            <person name="Ohnishi Y."/>
            <person name="Ishikawa J."/>
            <person name="Sekine M."/>
            <person name="Hosoyama A."/>
            <person name="Harada T."/>
            <person name="Narita H."/>
            <person name="Hata T."/>
            <person name="Konno Y."/>
            <person name="Tutikane K."/>
            <person name="Fujita N."/>
            <person name="Horinouchi S."/>
            <person name="Hayakawa M."/>
        </authorList>
    </citation>
    <scope>NUCLEOTIDE SEQUENCE [LARGE SCALE GENOMIC DNA]</scope>
    <source>
        <strain evidence="11">ATCC 14538 / DSM 43046 / CBS 188.64 / JCM 3121 / NBRC 102363 / NCIMB 12654 / NRRL B-3342 / UNCC 431</strain>
    </source>
</reference>
<evidence type="ECO:0000256" key="5">
    <source>
        <dbReference type="ARBA" id="ARBA00022989"/>
    </source>
</evidence>
<keyword evidence="2 7" id="KW-0813">Transport</keyword>
<evidence type="ECO:0000256" key="4">
    <source>
        <dbReference type="ARBA" id="ARBA00022692"/>
    </source>
</evidence>
<dbReference type="PROSITE" id="PS50928">
    <property type="entry name" value="ABC_TM1"/>
    <property type="match status" value="1"/>
</dbReference>
<feature type="compositionally biased region" description="Low complexity" evidence="8">
    <location>
        <begin position="9"/>
        <end position="19"/>
    </location>
</feature>
<evidence type="ECO:0000256" key="1">
    <source>
        <dbReference type="ARBA" id="ARBA00004651"/>
    </source>
</evidence>
<evidence type="ECO:0000259" key="9">
    <source>
        <dbReference type="PROSITE" id="PS50928"/>
    </source>
</evidence>
<keyword evidence="4 7" id="KW-0812">Transmembrane</keyword>
<dbReference type="Gene3D" id="1.10.3720.10">
    <property type="entry name" value="MetI-like"/>
    <property type="match status" value="1"/>
</dbReference>
<feature type="transmembrane region" description="Helical" evidence="7">
    <location>
        <begin position="129"/>
        <end position="149"/>
    </location>
</feature>
<name>I0HDX2_ACTM4</name>
<evidence type="ECO:0000256" key="8">
    <source>
        <dbReference type="SAM" id="MobiDB-lite"/>
    </source>
</evidence>
<comment type="subcellular location">
    <subcellularLocation>
        <location evidence="1 7">Cell membrane</location>
        <topology evidence="1 7">Multi-pass membrane protein</topology>
    </subcellularLocation>
</comment>